<evidence type="ECO:0000256" key="1">
    <source>
        <dbReference type="SAM" id="SignalP"/>
    </source>
</evidence>
<dbReference type="InterPro" id="IPR018725">
    <property type="entry name" value="DUF2259_secreted"/>
</dbReference>
<dbReference type="PATRIC" id="fig|999432.5.peg.319"/>
<keyword evidence="1" id="KW-0732">Signal</keyword>
<dbReference type="Proteomes" id="UP000011705">
    <property type="component" value="Chromosome"/>
</dbReference>
<organism evidence="2">
    <name type="scientific">Treponema denticola H-22</name>
    <dbReference type="NCBI Taxonomy" id="999432"/>
    <lineage>
        <taxon>Bacteria</taxon>
        <taxon>Pseudomonadati</taxon>
        <taxon>Spirochaetota</taxon>
        <taxon>Spirochaetia</taxon>
        <taxon>Spirochaetales</taxon>
        <taxon>Treponemataceae</taxon>
        <taxon>Treponema</taxon>
    </lineage>
</organism>
<feature type="signal peptide" evidence="1">
    <location>
        <begin position="1"/>
        <end position="19"/>
    </location>
</feature>
<proteinExistence type="predicted"/>
<accession>A0A0E2E9H3</accession>
<dbReference type="Pfam" id="PF10016">
    <property type="entry name" value="DUF2259"/>
    <property type="match status" value="1"/>
</dbReference>
<dbReference type="HOGENOM" id="CLU_1219100_0_0_12"/>
<dbReference type="EMBL" id="AGDV01000001">
    <property type="protein sequence ID" value="EMB36117.1"/>
    <property type="molecule type" value="Genomic_DNA"/>
</dbReference>
<dbReference type="RefSeq" id="WP_002669038.1">
    <property type="nucleotide sequence ID" value="NZ_CM001795.1"/>
</dbReference>
<feature type="chain" id="PRO_5002393726" description="DUF2259 domain-containing protein" evidence="1">
    <location>
        <begin position="20"/>
        <end position="223"/>
    </location>
</feature>
<protein>
    <recommendedName>
        <fullName evidence="3">DUF2259 domain-containing protein</fullName>
    </recommendedName>
</protein>
<gene>
    <name evidence="2" type="ORF">HMPREF9726_00309</name>
</gene>
<evidence type="ECO:0008006" key="3">
    <source>
        <dbReference type="Google" id="ProtNLM"/>
    </source>
</evidence>
<reference evidence="2" key="1">
    <citation type="submission" date="2012-01" db="EMBL/GenBank/DDBJ databases">
        <title>The Genome Sequence of Treponema denticola H-22.</title>
        <authorList>
            <consortium name="The Broad Institute Genome Sequencing Platform"/>
            <person name="Earl A."/>
            <person name="Ward D."/>
            <person name="Feldgarden M."/>
            <person name="Gevers D."/>
            <person name="Blanton J.M."/>
            <person name="Fenno C.J."/>
            <person name="Baranova O.V."/>
            <person name="Mathney J."/>
            <person name="Dewhirst F.E."/>
            <person name="Izard J."/>
            <person name="Young S.K."/>
            <person name="Zeng Q."/>
            <person name="Gargeya S."/>
            <person name="Fitzgerald M."/>
            <person name="Haas B."/>
            <person name="Abouelleil A."/>
            <person name="Alvarado L."/>
            <person name="Arachchi H.M."/>
            <person name="Berlin A."/>
            <person name="Chapman S.B."/>
            <person name="Gearin G."/>
            <person name="Goldberg J."/>
            <person name="Griggs A."/>
            <person name="Gujja S."/>
            <person name="Hansen M."/>
            <person name="Heiman D."/>
            <person name="Howarth C."/>
            <person name="Larimer J."/>
            <person name="Lui A."/>
            <person name="MacDonald P.J.P."/>
            <person name="McCowen C."/>
            <person name="Montmayeur A."/>
            <person name="Murphy C."/>
            <person name="Neiman D."/>
            <person name="Pearson M."/>
            <person name="Priest M."/>
            <person name="Roberts A."/>
            <person name="Saif S."/>
            <person name="Shea T."/>
            <person name="Sisk P."/>
            <person name="Stolte C."/>
            <person name="Sykes S."/>
            <person name="Wortman J."/>
            <person name="Nusbaum C."/>
            <person name="Birren B."/>
        </authorList>
    </citation>
    <scope>NUCLEOTIDE SEQUENCE [LARGE SCALE GENOMIC DNA]</scope>
    <source>
        <strain evidence="2">H-22</strain>
    </source>
</reference>
<comment type="caution">
    <text evidence="2">The sequence shown here is derived from an EMBL/GenBank/DDBJ whole genome shotgun (WGS) entry which is preliminary data.</text>
</comment>
<name>A0A0E2E9H3_TREDN</name>
<dbReference type="AlphaFoldDB" id="A0A0E2E9H3"/>
<evidence type="ECO:0000313" key="2">
    <source>
        <dbReference type="EMBL" id="EMB36117.1"/>
    </source>
</evidence>
<sequence length="223" mass="25268">MRKAMISFCFIFCSFFLFAGDIATFVNLGFSADGSKFAFGQYGLTDQTYRAYAEIYGVDVAENKFLPSGRFITSPTSETADKDSKNIFLSLLDRANPSLLKWKISDKNEGRAIYAATDSTINETTLIFKDFETNDEYKVMLYKDKKSNLEASFYIEVEIIKPNGNKIKKAAGQKGKTRSGVRDYAIKKVIIDNTNTSLIFVIEKHQYDKLGNSIRYMVETIKL</sequence>